<reference evidence="2" key="1">
    <citation type="submission" date="2018-02" db="EMBL/GenBank/DDBJ databases">
        <title>Rhizophora mucronata_Transcriptome.</title>
        <authorList>
            <person name="Meera S.P."/>
            <person name="Sreeshan A."/>
            <person name="Augustine A."/>
        </authorList>
    </citation>
    <scope>NUCLEOTIDE SEQUENCE</scope>
    <source>
        <tissue evidence="2">Leaf</tissue>
    </source>
</reference>
<protein>
    <submittedName>
        <fullName evidence="2">Uncharacterized protein</fullName>
    </submittedName>
</protein>
<evidence type="ECO:0000256" key="1">
    <source>
        <dbReference type="SAM" id="MobiDB-lite"/>
    </source>
</evidence>
<accession>A0A2P2NP57</accession>
<proteinExistence type="predicted"/>
<name>A0A2P2NP57_RHIMU</name>
<sequence length="57" mass="6330">MNLYPAINTSEKQKGNSSQSRGEKGKIPNKVQTGQNKKNKVAAFALYKSNPETKYTI</sequence>
<evidence type="ECO:0000313" key="2">
    <source>
        <dbReference type="EMBL" id="MBX44276.1"/>
    </source>
</evidence>
<organism evidence="2">
    <name type="scientific">Rhizophora mucronata</name>
    <name type="common">Asiatic mangrove</name>
    <dbReference type="NCBI Taxonomy" id="61149"/>
    <lineage>
        <taxon>Eukaryota</taxon>
        <taxon>Viridiplantae</taxon>
        <taxon>Streptophyta</taxon>
        <taxon>Embryophyta</taxon>
        <taxon>Tracheophyta</taxon>
        <taxon>Spermatophyta</taxon>
        <taxon>Magnoliopsida</taxon>
        <taxon>eudicotyledons</taxon>
        <taxon>Gunneridae</taxon>
        <taxon>Pentapetalae</taxon>
        <taxon>rosids</taxon>
        <taxon>fabids</taxon>
        <taxon>Malpighiales</taxon>
        <taxon>Rhizophoraceae</taxon>
        <taxon>Rhizophora</taxon>
    </lineage>
</organism>
<dbReference type="AlphaFoldDB" id="A0A2P2NP57"/>
<feature type="region of interest" description="Disordered" evidence="1">
    <location>
        <begin position="1"/>
        <end position="39"/>
    </location>
</feature>
<dbReference type="EMBL" id="GGEC01063792">
    <property type="protein sequence ID" value="MBX44276.1"/>
    <property type="molecule type" value="Transcribed_RNA"/>
</dbReference>
<feature type="compositionally biased region" description="Polar residues" evidence="1">
    <location>
        <begin position="7"/>
        <end position="20"/>
    </location>
</feature>